<dbReference type="EMBL" id="JAWWNJ010000282">
    <property type="protein sequence ID" value="KAK6966341.1"/>
    <property type="molecule type" value="Genomic_DNA"/>
</dbReference>
<dbReference type="AlphaFoldDB" id="A0AAV9YYS3"/>
<sequence length="574" mass="65610">MDDFPATKDGVHVVPVWGIVNGINFGSFLSTPADILPQVVNYLDKPPLVLHPKTSLEVKRLFDFRKGPILYNPTEHWLGWCSPSALASAPFAEDLEDPLAFAFDPSSGSENVKAEYTDIPGGNSEASDEDRTLHAFAGYWIVRRWVDRAVWTADKLYSIAKFVATSCSWYCENGRPENVGSLPPEPMVDDLTHMHDTLESAFEAIDEVKAYIVSCLGFLVWFDSIVDIARLGLSNENEEFVRSLRLRDRRKIGLIYYLPRDVHDSNFLHLIFHEVPVHFVWTEAMASQDRYLRLNPNVWSEAAAIIKNNPLTYFDFTDLPSRELWQNQWDESDWFFQYSRAGRLGQVLKSFKPGSYHGLIDFTPFGLRLLFDANEIRAAAERFKCFEKRSLDGPANSPSTYIYFRQNPIRLDEPPMAREQPEMHEHPLSTFAAEYTENVEREKAAFFKNTVVVRERVKNICAPRGDRYFSSYSGSRDHTRPPASEPPVVRRAPVTTEDEPPAKKFRSQGSTVTLETDFGDQPLSRTSLLQRMGIVTRRVEDATAVRDQIQERASKIYTSESPHNFFCKKLLVTL</sequence>
<protein>
    <submittedName>
        <fullName evidence="2">Uncharacterized protein</fullName>
    </submittedName>
</protein>
<keyword evidence="3" id="KW-1185">Reference proteome</keyword>
<organism evidence="2 3">
    <name type="scientific">Favolaschia claudopus</name>
    <dbReference type="NCBI Taxonomy" id="2862362"/>
    <lineage>
        <taxon>Eukaryota</taxon>
        <taxon>Fungi</taxon>
        <taxon>Dikarya</taxon>
        <taxon>Basidiomycota</taxon>
        <taxon>Agaricomycotina</taxon>
        <taxon>Agaricomycetes</taxon>
        <taxon>Agaricomycetidae</taxon>
        <taxon>Agaricales</taxon>
        <taxon>Marasmiineae</taxon>
        <taxon>Mycenaceae</taxon>
        <taxon>Favolaschia</taxon>
    </lineage>
</organism>
<dbReference type="Proteomes" id="UP001362999">
    <property type="component" value="Unassembled WGS sequence"/>
</dbReference>
<reference evidence="2 3" key="1">
    <citation type="journal article" date="2024" name="J Genomics">
        <title>Draft genome sequencing and assembly of Favolaschia claudopus CIRM-BRFM 2984 isolated from oak limbs.</title>
        <authorList>
            <person name="Navarro D."/>
            <person name="Drula E."/>
            <person name="Chaduli D."/>
            <person name="Cazenave R."/>
            <person name="Ahrendt S."/>
            <person name="Wang J."/>
            <person name="Lipzen A."/>
            <person name="Daum C."/>
            <person name="Barry K."/>
            <person name="Grigoriev I.V."/>
            <person name="Favel A."/>
            <person name="Rosso M.N."/>
            <person name="Martin F."/>
        </authorList>
    </citation>
    <scope>NUCLEOTIDE SEQUENCE [LARGE SCALE GENOMIC DNA]</scope>
    <source>
        <strain evidence="2 3">CIRM-BRFM 2984</strain>
    </source>
</reference>
<evidence type="ECO:0000313" key="2">
    <source>
        <dbReference type="EMBL" id="KAK6966341.1"/>
    </source>
</evidence>
<evidence type="ECO:0000313" key="3">
    <source>
        <dbReference type="Proteomes" id="UP001362999"/>
    </source>
</evidence>
<feature type="region of interest" description="Disordered" evidence="1">
    <location>
        <begin position="470"/>
        <end position="519"/>
    </location>
</feature>
<comment type="caution">
    <text evidence="2">The sequence shown here is derived from an EMBL/GenBank/DDBJ whole genome shotgun (WGS) entry which is preliminary data.</text>
</comment>
<name>A0AAV9YYS3_9AGAR</name>
<evidence type="ECO:0000256" key="1">
    <source>
        <dbReference type="SAM" id="MobiDB-lite"/>
    </source>
</evidence>
<gene>
    <name evidence="2" type="ORF">R3P38DRAFT_3246455</name>
</gene>
<accession>A0AAV9YYS3</accession>
<proteinExistence type="predicted"/>